<feature type="transmembrane region" description="Helical" evidence="1">
    <location>
        <begin position="182"/>
        <end position="203"/>
    </location>
</feature>
<protein>
    <recommendedName>
        <fullName evidence="2">Predicted membrane protein YciQ-like C-terminal domain-containing protein</fullName>
    </recommendedName>
</protein>
<proteinExistence type="predicted"/>
<name>A0A2G6KE83_9ACTN</name>
<dbReference type="InterPro" id="IPR048389">
    <property type="entry name" value="YciQ-like_C"/>
</dbReference>
<gene>
    <name evidence="3" type="ORF">CSA55_01635</name>
</gene>
<dbReference type="Pfam" id="PF20990">
    <property type="entry name" value="DUF2207_C"/>
    <property type="match status" value="1"/>
</dbReference>
<reference evidence="3 4" key="1">
    <citation type="submission" date="2017-10" db="EMBL/GenBank/DDBJ databases">
        <title>Novel microbial diversity and functional potential in the marine mammal oral microbiome.</title>
        <authorList>
            <person name="Dudek N.K."/>
            <person name="Sun C.L."/>
            <person name="Burstein D."/>
            <person name="Kantor R.S."/>
            <person name="Aliaga Goltsman D.S."/>
            <person name="Bik E.M."/>
            <person name="Thomas B.C."/>
            <person name="Banfield J.F."/>
            <person name="Relman D.A."/>
        </authorList>
    </citation>
    <scope>NUCLEOTIDE SEQUENCE [LARGE SCALE GENOMIC DNA]</scope>
    <source>
        <strain evidence="3">DOLJORAL78_61_10</strain>
    </source>
</reference>
<accession>A0A2G6KE83</accession>
<evidence type="ECO:0000259" key="2">
    <source>
        <dbReference type="Pfam" id="PF20990"/>
    </source>
</evidence>
<organism evidence="3 4">
    <name type="scientific">Ilumatobacter coccineus</name>
    <dbReference type="NCBI Taxonomy" id="467094"/>
    <lineage>
        <taxon>Bacteria</taxon>
        <taxon>Bacillati</taxon>
        <taxon>Actinomycetota</taxon>
        <taxon>Acidimicrobiia</taxon>
        <taxon>Acidimicrobiales</taxon>
        <taxon>Ilumatobacteraceae</taxon>
        <taxon>Ilumatobacter</taxon>
    </lineage>
</organism>
<evidence type="ECO:0000313" key="4">
    <source>
        <dbReference type="Proteomes" id="UP000230914"/>
    </source>
</evidence>
<sequence>MVTTMFTIASVELSAVLHRPSVTTLVVTTLAALIGWAGYWFTEWSTRTDCADGPDQGRPAPVDDELEPPAVVAALTSQRGIPLSAVTATALDLASRGWIRLATANGELVVITRTPDLPTGALHPFEHQVLNHLISRSSNGMTTAGILAESHHRLNRRWLNRFRRSVYDTAQAMGLIKKRYSVIDLAPIGAVIMIGLLAAWFGAHRGTPTSLAESATPRVWWLVSVAALITLAVATLRRLSITKATPTQAGIARARQWMGFRRRLTERIPAQARVIASPTQQSWLAMAAVLGVNDQVLAQLPITPEDHRIVWSSAGESPRTVRTIYPAWLGYGRHPVWTAVIGAVVFFVARVVAIWLTRIGDGELFADLVDRLLGRSTMVGIVTDVVGIIVLIPLVVGLWTMVAGIIDSFVTLERTGTIVRSRRPREVLGRYRFSIVRPFARDDHFATYLAIDNGTQQRIIAVMAGEATTAPQGALVTVKVTPLLGYVRSTALVSIDDHLTD</sequence>
<keyword evidence="1" id="KW-0812">Transmembrane</keyword>
<keyword evidence="1" id="KW-0472">Membrane</keyword>
<feature type="domain" description="Predicted membrane protein YciQ-like C-terminal" evidence="2">
    <location>
        <begin position="68"/>
        <end position="300"/>
    </location>
</feature>
<feature type="transmembrane region" description="Helical" evidence="1">
    <location>
        <begin position="20"/>
        <end position="41"/>
    </location>
</feature>
<feature type="transmembrane region" description="Helical" evidence="1">
    <location>
        <begin position="336"/>
        <end position="357"/>
    </location>
</feature>
<evidence type="ECO:0000256" key="1">
    <source>
        <dbReference type="SAM" id="Phobius"/>
    </source>
</evidence>
<evidence type="ECO:0000313" key="3">
    <source>
        <dbReference type="EMBL" id="PIE33993.1"/>
    </source>
</evidence>
<feature type="transmembrane region" description="Helical" evidence="1">
    <location>
        <begin position="219"/>
        <end position="236"/>
    </location>
</feature>
<dbReference type="EMBL" id="PDSL01000023">
    <property type="protein sequence ID" value="PIE33993.1"/>
    <property type="molecule type" value="Genomic_DNA"/>
</dbReference>
<comment type="caution">
    <text evidence="3">The sequence shown here is derived from an EMBL/GenBank/DDBJ whole genome shotgun (WGS) entry which is preliminary data.</text>
</comment>
<dbReference type="AlphaFoldDB" id="A0A2G6KE83"/>
<feature type="transmembrane region" description="Helical" evidence="1">
    <location>
        <begin position="377"/>
        <end position="406"/>
    </location>
</feature>
<dbReference type="Proteomes" id="UP000230914">
    <property type="component" value="Unassembled WGS sequence"/>
</dbReference>
<keyword evidence="1" id="KW-1133">Transmembrane helix</keyword>